<accession>B5YK25</accession>
<sequence length="104" mass="12028">MSESTNDFKNVSKHILPTSSNLLGLCFILISFLKLWKMDKKIDFILDIFVGIAITLFLLSSIFSYMSMRARKKSLFYEKIADVIFLIGLFFITLISLMITFELL</sequence>
<proteinExistence type="predicted"/>
<dbReference type="AlphaFoldDB" id="B5YK25"/>
<dbReference type="STRING" id="289376.THEYE_A0748"/>
<dbReference type="InParanoid" id="B5YK25"/>
<feature type="transmembrane region" description="Helical" evidence="1">
    <location>
        <begin position="44"/>
        <end position="68"/>
    </location>
</feature>
<dbReference type="EnsemblBacteria" id="ACI21592">
    <property type="protein sequence ID" value="ACI21592"/>
    <property type="gene ID" value="THEYE_A0748"/>
</dbReference>
<dbReference type="Proteomes" id="UP000000718">
    <property type="component" value="Chromosome"/>
</dbReference>
<name>B5YK25_THEYD</name>
<dbReference type="KEGG" id="tye:THEYE_A0748"/>
<dbReference type="RefSeq" id="WP_012546304.1">
    <property type="nucleotide sequence ID" value="NC_011296.1"/>
</dbReference>
<feature type="transmembrane region" description="Helical" evidence="1">
    <location>
        <begin position="80"/>
        <end position="101"/>
    </location>
</feature>
<dbReference type="HOGENOM" id="CLU_164829_1_0_0"/>
<reference evidence="2 3" key="2">
    <citation type="journal article" date="2015" name="Genome Announc.">
        <title>Genome Sequence of the Sulfate-Reducing Thermophilic Bacterium Thermodesulfovibrio yellowstonii Strain DSM 11347T (Phylum Nitrospirae).</title>
        <authorList>
            <person name="Bhatnagar S."/>
            <person name="Badger J.H."/>
            <person name="Madupu R."/>
            <person name="Khouri H.M."/>
            <person name="O'Connor E.M."/>
            <person name="Robb F.T."/>
            <person name="Ward N.L."/>
            <person name="Eisen J.A."/>
        </authorList>
    </citation>
    <scope>NUCLEOTIDE SEQUENCE [LARGE SCALE GENOMIC DNA]</scope>
    <source>
        <strain evidence="3">ATCC 51303 / DSM 11347 / YP87</strain>
    </source>
</reference>
<reference evidence="3" key="1">
    <citation type="submission" date="2008-08" db="EMBL/GenBank/DDBJ databases">
        <title>The complete genome sequence of Thermodesulfovibrio yellowstonii strain ATCC 51303 / DSM 11347 / YP87.</title>
        <authorList>
            <person name="Dodson R.J."/>
            <person name="Durkin A.S."/>
            <person name="Wu M."/>
            <person name="Eisen J."/>
            <person name="Sutton G."/>
        </authorList>
    </citation>
    <scope>NUCLEOTIDE SEQUENCE [LARGE SCALE GENOMIC DNA]</scope>
    <source>
        <strain evidence="3">ATCC 51303 / DSM 11347 / YP87</strain>
    </source>
</reference>
<dbReference type="EMBL" id="CP001147">
    <property type="protein sequence ID" value="ACI21592.1"/>
    <property type="molecule type" value="Genomic_DNA"/>
</dbReference>
<keyword evidence="1" id="KW-1133">Transmembrane helix</keyword>
<gene>
    <name evidence="2" type="ordered locus">THEYE_A0748</name>
</gene>
<feature type="transmembrane region" description="Helical" evidence="1">
    <location>
        <begin position="21"/>
        <end position="38"/>
    </location>
</feature>
<dbReference type="PATRIC" id="fig|289376.4.peg.739"/>
<evidence type="ECO:0000313" key="3">
    <source>
        <dbReference type="Proteomes" id="UP000000718"/>
    </source>
</evidence>
<dbReference type="OrthoDB" id="582913at2"/>
<keyword evidence="3" id="KW-1185">Reference proteome</keyword>
<keyword evidence="1" id="KW-0812">Transmembrane</keyword>
<organism evidence="2 3">
    <name type="scientific">Thermodesulfovibrio yellowstonii (strain ATCC 51303 / DSM 11347 / YP87)</name>
    <dbReference type="NCBI Taxonomy" id="289376"/>
    <lineage>
        <taxon>Bacteria</taxon>
        <taxon>Pseudomonadati</taxon>
        <taxon>Nitrospirota</taxon>
        <taxon>Thermodesulfovibrionia</taxon>
        <taxon>Thermodesulfovibrionales</taxon>
        <taxon>Thermodesulfovibrionaceae</taxon>
        <taxon>Thermodesulfovibrio</taxon>
    </lineage>
</organism>
<evidence type="ECO:0000256" key="1">
    <source>
        <dbReference type="SAM" id="Phobius"/>
    </source>
</evidence>
<protein>
    <submittedName>
        <fullName evidence="2">Uncharacterized protein</fullName>
    </submittedName>
</protein>
<keyword evidence="1" id="KW-0472">Membrane</keyword>
<evidence type="ECO:0000313" key="2">
    <source>
        <dbReference type="EMBL" id="ACI21592.1"/>
    </source>
</evidence>
<dbReference type="eggNOG" id="ENOG50332DJ">
    <property type="taxonomic scope" value="Bacteria"/>
</dbReference>